<keyword evidence="1" id="KW-0812">Transmembrane</keyword>
<feature type="transmembrane region" description="Helical" evidence="1">
    <location>
        <begin position="185"/>
        <end position="210"/>
    </location>
</feature>
<feature type="transmembrane region" description="Helical" evidence="1">
    <location>
        <begin position="358"/>
        <end position="377"/>
    </location>
</feature>
<dbReference type="AlphaFoldDB" id="A0A1F7WH62"/>
<feature type="transmembrane region" description="Helical" evidence="1">
    <location>
        <begin position="155"/>
        <end position="173"/>
    </location>
</feature>
<feature type="transmembrane region" description="Helical" evidence="1">
    <location>
        <begin position="45"/>
        <end position="63"/>
    </location>
</feature>
<feature type="transmembrane region" description="Helical" evidence="1">
    <location>
        <begin position="292"/>
        <end position="313"/>
    </location>
</feature>
<feature type="transmembrane region" description="Helical" evidence="1">
    <location>
        <begin position="69"/>
        <end position="93"/>
    </location>
</feature>
<evidence type="ECO:0000313" key="2">
    <source>
        <dbReference type="EMBL" id="OGM02153.1"/>
    </source>
</evidence>
<organism evidence="2 3">
    <name type="scientific">Candidatus Woesebacteria bacterium GWA1_41_8</name>
    <dbReference type="NCBI Taxonomy" id="1802471"/>
    <lineage>
        <taxon>Bacteria</taxon>
        <taxon>Candidatus Woeseibacteriota</taxon>
    </lineage>
</organism>
<feature type="transmembrane region" description="Helical" evidence="1">
    <location>
        <begin position="260"/>
        <end position="283"/>
    </location>
</feature>
<name>A0A1F7WH62_9BACT</name>
<dbReference type="EMBL" id="MGFJ01000028">
    <property type="protein sequence ID" value="OGM02153.1"/>
    <property type="molecule type" value="Genomic_DNA"/>
</dbReference>
<feature type="transmembrane region" description="Helical" evidence="1">
    <location>
        <begin position="100"/>
        <end position="118"/>
    </location>
</feature>
<comment type="caution">
    <text evidence="2">The sequence shown here is derived from an EMBL/GenBank/DDBJ whole genome shotgun (WGS) entry which is preliminary data.</text>
</comment>
<keyword evidence="1" id="KW-0472">Membrane</keyword>
<evidence type="ECO:0008006" key="4">
    <source>
        <dbReference type="Google" id="ProtNLM"/>
    </source>
</evidence>
<dbReference type="Proteomes" id="UP000176198">
    <property type="component" value="Unassembled WGS sequence"/>
</dbReference>
<proteinExistence type="predicted"/>
<keyword evidence="1" id="KW-1133">Transmembrane helix</keyword>
<evidence type="ECO:0000256" key="1">
    <source>
        <dbReference type="SAM" id="Phobius"/>
    </source>
</evidence>
<sequence>MENSIPQESETIAARRAIRVKEKLAQAKNSLAITKAWWSNGPMEGLGLLAIFILNFFLVYSFFGTQSPVIYFSGPVIPLFAKAMGLFLVTLPYGIQITNAAFFVFFPLTFYLFVKKITGRKATAFLAVLISCLPIYPFGLVRIYGMFLGQDGPHIASLTIIPLAIYGLLSFIRDGGIRNLVIASVSSGLIALISPFGFMTFAAIAGITAFSEMLLGKGRLKIVRLIVVFAFAAGLNSFWYNPAFFVWMITGPMGEEIRETISKLVPISFFVIPVLAAFGYLLFDRKPQLQPVFLASFYTIAFAIIALAGGGLFPSHPSRYLAEFGISLAFLISIATVKFAEYIKFSPSPRFQNINRGLVANGVLTLAFLGTAVGIILGRDMHFGNERVLGIWTDVGKGDIWVAKENFGGAYSILGHTITLSALATLSFLGIKTKPQTLG</sequence>
<gene>
    <name evidence="2" type="ORF">A2115_01425</name>
</gene>
<evidence type="ECO:0000313" key="3">
    <source>
        <dbReference type="Proteomes" id="UP000176198"/>
    </source>
</evidence>
<feature type="transmembrane region" description="Helical" evidence="1">
    <location>
        <begin position="410"/>
        <end position="431"/>
    </location>
</feature>
<feature type="transmembrane region" description="Helical" evidence="1">
    <location>
        <begin position="124"/>
        <end position="143"/>
    </location>
</feature>
<accession>A0A1F7WH62</accession>
<protein>
    <recommendedName>
        <fullName evidence="4">Glycosyltransferase RgtA/B/C/D-like domain-containing protein</fullName>
    </recommendedName>
</protein>
<reference evidence="2 3" key="1">
    <citation type="journal article" date="2016" name="Nat. Commun.">
        <title>Thousands of microbial genomes shed light on interconnected biogeochemical processes in an aquifer system.</title>
        <authorList>
            <person name="Anantharaman K."/>
            <person name="Brown C.T."/>
            <person name="Hug L.A."/>
            <person name="Sharon I."/>
            <person name="Castelle C.J."/>
            <person name="Probst A.J."/>
            <person name="Thomas B.C."/>
            <person name="Singh A."/>
            <person name="Wilkins M.J."/>
            <person name="Karaoz U."/>
            <person name="Brodie E.L."/>
            <person name="Williams K.H."/>
            <person name="Hubbard S.S."/>
            <person name="Banfield J.F."/>
        </authorList>
    </citation>
    <scope>NUCLEOTIDE SEQUENCE [LARGE SCALE GENOMIC DNA]</scope>
</reference>
<feature type="transmembrane region" description="Helical" evidence="1">
    <location>
        <begin position="222"/>
        <end position="240"/>
    </location>
</feature>
<feature type="transmembrane region" description="Helical" evidence="1">
    <location>
        <begin position="319"/>
        <end position="337"/>
    </location>
</feature>